<dbReference type="InterPro" id="IPR010666">
    <property type="entry name" value="Znf_GRF"/>
</dbReference>
<protein>
    <recommendedName>
        <fullName evidence="6">GRF-type domain-containing protein</fullName>
    </recommendedName>
</protein>
<dbReference type="Pfam" id="PF13086">
    <property type="entry name" value="AAA_11"/>
    <property type="match status" value="1"/>
</dbReference>
<keyword evidence="3" id="KW-0862">Zinc</keyword>
<dbReference type="InterPro" id="IPR041677">
    <property type="entry name" value="DNA2/NAM7_AAA_11"/>
</dbReference>
<dbReference type="EnsemblMetazoa" id="XM_030979751">
    <property type="protein sequence ID" value="XP_030835611"/>
    <property type="gene ID" value="LOC580768"/>
</dbReference>
<feature type="compositionally biased region" description="Polar residues" evidence="5">
    <location>
        <begin position="117"/>
        <end position="140"/>
    </location>
</feature>
<evidence type="ECO:0000256" key="1">
    <source>
        <dbReference type="ARBA" id="ARBA00022723"/>
    </source>
</evidence>
<dbReference type="SUPFAM" id="SSF52540">
    <property type="entry name" value="P-loop containing nucleoside triphosphate hydrolases"/>
    <property type="match status" value="1"/>
</dbReference>
<feature type="region of interest" description="Disordered" evidence="5">
    <location>
        <begin position="324"/>
        <end position="355"/>
    </location>
</feature>
<dbReference type="FunFam" id="3.40.50.300:FF:006176">
    <property type="entry name" value="Uncharacterized protein"/>
    <property type="match status" value="1"/>
</dbReference>
<feature type="compositionally biased region" description="Acidic residues" evidence="5">
    <location>
        <begin position="1449"/>
        <end position="1458"/>
    </location>
</feature>
<feature type="region of interest" description="Disordered" evidence="5">
    <location>
        <begin position="497"/>
        <end position="520"/>
    </location>
</feature>
<dbReference type="GO" id="GO:0004386">
    <property type="term" value="F:helicase activity"/>
    <property type="evidence" value="ECO:0007669"/>
    <property type="project" value="InterPro"/>
</dbReference>
<feature type="region of interest" description="Disordered" evidence="5">
    <location>
        <begin position="1378"/>
        <end position="1467"/>
    </location>
</feature>
<evidence type="ECO:0000256" key="5">
    <source>
        <dbReference type="SAM" id="MobiDB-lite"/>
    </source>
</evidence>
<feature type="compositionally biased region" description="Basic and acidic residues" evidence="5">
    <location>
        <begin position="1239"/>
        <end position="1251"/>
    </location>
</feature>
<evidence type="ECO:0000256" key="2">
    <source>
        <dbReference type="ARBA" id="ARBA00022771"/>
    </source>
</evidence>
<dbReference type="PANTHER" id="PTHR28535:SF1">
    <property type="entry name" value="PROTEIN ZGRF1"/>
    <property type="match status" value="1"/>
</dbReference>
<dbReference type="OMA" id="SYHLNPD"/>
<dbReference type="Pfam" id="PF13087">
    <property type="entry name" value="AAA_12"/>
    <property type="match status" value="1"/>
</dbReference>
<dbReference type="GeneID" id="580768"/>
<accession>A0A7M7NEU0</accession>
<dbReference type="GO" id="GO:0005634">
    <property type="term" value="C:nucleus"/>
    <property type="evidence" value="ECO:0000318"/>
    <property type="project" value="GO_Central"/>
</dbReference>
<dbReference type="Pfam" id="PF06839">
    <property type="entry name" value="Zn_ribbon_GRF"/>
    <property type="match status" value="1"/>
</dbReference>
<dbReference type="PROSITE" id="PS51999">
    <property type="entry name" value="ZF_GRF"/>
    <property type="match status" value="1"/>
</dbReference>
<feature type="region of interest" description="Disordered" evidence="5">
    <location>
        <begin position="1239"/>
        <end position="1295"/>
    </location>
</feature>
<evidence type="ECO:0000313" key="7">
    <source>
        <dbReference type="EnsemblMetazoa" id="XP_030835611"/>
    </source>
</evidence>
<proteinExistence type="predicted"/>
<dbReference type="GO" id="GO:0035861">
    <property type="term" value="C:site of double-strand break"/>
    <property type="evidence" value="ECO:0000318"/>
    <property type="project" value="GO_Central"/>
</dbReference>
<dbReference type="Proteomes" id="UP000007110">
    <property type="component" value="Unassembled WGS sequence"/>
</dbReference>
<dbReference type="GO" id="GO:0008270">
    <property type="term" value="F:zinc ion binding"/>
    <property type="evidence" value="ECO:0007669"/>
    <property type="project" value="UniProtKB-KW"/>
</dbReference>
<feature type="compositionally biased region" description="Basic residues" evidence="5">
    <location>
        <begin position="1252"/>
        <end position="1261"/>
    </location>
</feature>
<keyword evidence="8" id="KW-1185">Reference proteome</keyword>
<feature type="domain" description="GRF-type" evidence="6">
    <location>
        <begin position="519"/>
        <end position="561"/>
    </location>
</feature>
<keyword evidence="2 4" id="KW-0863">Zinc-finger</keyword>
<feature type="compositionally biased region" description="Basic and acidic residues" evidence="5">
    <location>
        <begin position="327"/>
        <end position="340"/>
    </location>
</feature>
<dbReference type="InterPro" id="IPR052800">
    <property type="entry name" value="DNA_Repair_Helicase_ZGRF1"/>
</dbReference>
<sequence length="1467" mass="162161">MYGRSTVNASQSNYAASELQHTMRSNTQYDPQQLKDDFQPVSQELNEDYMDDVTLPSHNTATSFSPHPGSTGRTVMGVDPCELQVKSQPEMDLDMRGTWDDREGGSDLSRTDVPVMNKSSFSTDPSSTNQDLWRTSSEQDYTSYRKHTDLSASSVMPGTNPDSVEARLSEETKGNTGNAPGAKRSTSRILALLGKGKKPFQPPLKQKISQGGVTDTVLHSSIGHMEDTSSPTTIRPQAPVNVYQSNYQASVISSEPVALEKDVFDEHLSYNTESHPLDSLPIHTSREFDAGHMRRTAASMRTSQHHSIPSENDLVRLKATSGQAAEGGHREAAVCDESRVSQESQAPRQNQHMKHCLNKRTVGNTRGNLSSLHHLQHAHQNRTQSLVGMSGSQTQSGDAVLRGVPGRERTEVKKGFRTPVSMMSNIGMRGDLNFPAADTVHSGSVRQREIVIPVSFPSLSSYKQIMTEAVKEHLNILLLELSHRYHSTMEKADITSYTKTHHGGNPSERTGGGGGNPPCKHGQPAKMVCVKKDGPNKGRMFYACNNQRENQCKFFVWADQHAAQAPQTSTQQPSQSRAKIALHNAESIEQFARTNQVHLYCECQLSRRGSLNEGPLGSAPAWIKKYRAQRVNNTTKKMYIKLDRKEHSSTYAKDDLWIITQDLTFDPSSSFVAKSMFHGPSSTSEIEIEPLTGYSPSNWSTDGSVYGILACNASSELTCLGNLQEYVTPRTFPILPNLISCEPERNPSSLHGPAFVKPSRSRRLNLPASLITELVEDTIRSYHLNPDQSSALHQVAGMVGGDYPPVTLIHGVFGAGKSYLLAVMVLFLVKLFKLSEESETTGQEGGWKVLIASTTNVAVDRILLGLLELGFEDFIRVGSLRKIAKPVLPYSVHASDKENQEMKELQEMLKGDLTVNERQFVRKSIERHRLGKNKEMLSQVKVIGVTCAACSFPCIKNLTFPVVLLDECSQMTEPSSLLPMARFGCEKLVLVGDPHQLDPTIQGSESAHKSGLEQTLFDRLSLMGYDPIMLRTQYRCHPCISSLANTLFYDGQLLDGVIEEDRPPLLPNLPTLCFFNISHGREMSARDGSYFNDPEASFVVFLIGSMMEMGISPSDVGVITLYKAQVSRIRMLLQTSSTQNSSELKAIQISTVDAFQGGEKSIIILSCVRTQRVGFIDSDKRTNVALTRSKNHLLIVGGMKMLSDNQLWGEIVHKCQERSDGIQDSKAFQKQWEERLRELKQDADLEPAERPKRTRGKRRKLERSEREHSPAMSLDSNDEDFVSSVSPSVPGTSNACKPTVLEMDCSKKTLLHPTGSPISSIGDDDLPCIDLSTPPEDERLSNARLKMDCMASPRSREVVSATIPVAFQVDNTTYSPHPYSEGHDLPLVNLDTVPKDKDIGDAKRGANHEESSDSEGVVSQGMRDPLVQEPSEMPDASISYSPLEHVVDSDSEESDEDLPNFNIGNIL</sequence>
<dbReference type="RefSeq" id="XP_030835611.1">
    <property type="nucleotide sequence ID" value="XM_030979751.1"/>
</dbReference>
<dbReference type="GO" id="GO:0006302">
    <property type="term" value="P:double-strand break repair"/>
    <property type="evidence" value="ECO:0000318"/>
    <property type="project" value="GO_Central"/>
</dbReference>
<dbReference type="InterPro" id="IPR027417">
    <property type="entry name" value="P-loop_NTPase"/>
</dbReference>
<dbReference type="InterPro" id="IPR041679">
    <property type="entry name" value="DNA2/NAM7-like_C"/>
</dbReference>
<reference evidence="8" key="1">
    <citation type="submission" date="2015-02" db="EMBL/GenBank/DDBJ databases">
        <title>Genome sequencing for Strongylocentrotus purpuratus.</title>
        <authorList>
            <person name="Murali S."/>
            <person name="Liu Y."/>
            <person name="Vee V."/>
            <person name="English A."/>
            <person name="Wang M."/>
            <person name="Skinner E."/>
            <person name="Han Y."/>
            <person name="Muzny D.M."/>
            <person name="Worley K.C."/>
            <person name="Gibbs R.A."/>
        </authorList>
    </citation>
    <scope>NUCLEOTIDE SEQUENCE</scope>
</reference>
<keyword evidence="1" id="KW-0479">Metal-binding</keyword>
<dbReference type="InterPro" id="IPR047187">
    <property type="entry name" value="SF1_C_Upf1"/>
</dbReference>
<dbReference type="KEGG" id="spu:580768"/>
<feature type="compositionally biased region" description="Basic and acidic residues" evidence="5">
    <location>
        <begin position="1393"/>
        <end position="1411"/>
    </location>
</feature>
<dbReference type="Gene3D" id="3.40.50.300">
    <property type="entry name" value="P-loop containing nucleotide triphosphate hydrolases"/>
    <property type="match status" value="2"/>
</dbReference>
<evidence type="ECO:0000256" key="4">
    <source>
        <dbReference type="PROSITE-ProRule" id="PRU01343"/>
    </source>
</evidence>
<feature type="compositionally biased region" description="Basic and acidic residues" evidence="5">
    <location>
        <begin position="93"/>
        <end position="105"/>
    </location>
</feature>
<evidence type="ECO:0000313" key="8">
    <source>
        <dbReference type="Proteomes" id="UP000007110"/>
    </source>
</evidence>
<name>A0A7M7NEU0_STRPU</name>
<reference evidence="7" key="2">
    <citation type="submission" date="2021-01" db="UniProtKB">
        <authorList>
            <consortium name="EnsemblMetazoa"/>
        </authorList>
    </citation>
    <scope>IDENTIFICATION</scope>
</reference>
<dbReference type="InParanoid" id="A0A7M7NEU0"/>
<dbReference type="PANTHER" id="PTHR28535">
    <property type="entry name" value="ZINC FINGER GRF-TYPE CONTAINING 1"/>
    <property type="match status" value="1"/>
</dbReference>
<evidence type="ECO:0000256" key="3">
    <source>
        <dbReference type="ARBA" id="ARBA00022833"/>
    </source>
</evidence>
<evidence type="ECO:0000259" key="6">
    <source>
        <dbReference type="PROSITE" id="PS51999"/>
    </source>
</evidence>
<feature type="region of interest" description="Disordered" evidence="5">
    <location>
        <begin position="87"/>
        <end position="140"/>
    </location>
</feature>
<dbReference type="OrthoDB" id="6513042at2759"/>
<organism evidence="7 8">
    <name type="scientific">Strongylocentrotus purpuratus</name>
    <name type="common">Purple sea urchin</name>
    <dbReference type="NCBI Taxonomy" id="7668"/>
    <lineage>
        <taxon>Eukaryota</taxon>
        <taxon>Metazoa</taxon>
        <taxon>Echinodermata</taxon>
        <taxon>Eleutherozoa</taxon>
        <taxon>Echinozoa</taxon>
        <taxon>Echinoidea</taxon>
        <taxon>Euechinoidea</taxon>
        <taxon>Echinacea</taxon>
        <taxon>Camarodonta</taxon>
        <taxon>Echinidea</taxon>
        <taxon>Strongylocentrotidae</taxon>
        <taxon>Strongylocentrotus</taxon>
    </lineage>
</organism>
<feature type="compositionally biased region" description="Polar residues" evidence="5">
    <location>
        <begin position="341"/>
        <end position="350"/>
    </location>
</feature>
<dbReference type="CDD" id="cd18808">
    <property type="entry name" value="SF1_C_Upf1"/>
    <property type="match status" value="1"/>
</dbReference>